<keyword evidence="1" id="KW-0808">Transferase</keyword>
<dbReference type="Pfam" id="PF13581">
    <property type="entry name" value="HATPase_c_2"/>
    <property type="match status" value="1"/>
</dbReference>
<dbReference type="EMBL" id="JBHSQO010000001">
    <property type="protein sequence ID" value="MFC6087658.1"/>
    <property type="molecule type" value="Genomic_DNA"/>
</dbReference>
<gene>
    <name evidence="3" type="ORF">ACFP3R_00065</name>
</gene>
<protein>
    <submittedName>
        <fullName evidence="3">ATP-binding protein</fullName>
    </submittedName>
</protein>
<dbReference type="GO" id="GO:0005524">
    <property type="term" value="F:ATP binding"/>
    <property type="evidence" value="ECO:0007669"/>
    <property type="project" value="UniProtKB-KW"/>
</dbReference>
<dbReference type="PANTHER" id="PTHR35526">
    <property type="entry name" value="ANTI-SIGMA-F FACTOR RSBW-RELATED"/>
    <property type="match status" value="1"/>
</dbReference>
<dbReference type="CDD" id="cd16936">
    <property type="entry name" value="HATPase_RsbW-like"/>
    <property type="match status" value="1"/>
</dbReference>
<accession>A0ABW1NWF6</accession>
<dbReference type="InterPro" id="IPR050267">
    <property type="entry name" value="Anti-sigma-factor_SerPK"/>
</dbReference>
<dbReference type="SUPFAM" id="SSF55874">
    <property type="entry name" value="ATPase domain of HSP90 chaperone/DNA topoisomerase II/histidine kinase"/>
    <property type="match status" value="1"/>
</dbReference>
<name>A0ABW1NWF6_9PSEU</name>
<keyword evidence="1" id="KW-0723">Serine/threonine-protein kinase</keyword>
<feature type="domain" description="Histidine kinase/HSP90-like ATPase" evidence="2">
    <location>
        <begin position="22"/>
        <end position="121"/>
    </location>
</feature>
<evidence type="ECO:0000256" key="1">
    <source>
        <dbReference type="ARBA" id="ARBA00022527"/>
    </source>
</evidence>
<evidence type="ECO:0000313" key="4">
    <source>
        <dbReference type="Proteomes" id="UP001596220"/>
    </source>
</evidence>
<keyword evidence="3" id="KW-0067">ATP-binding</keyword>
<keyword evidence="1" id="KW-0418">Kinase</keyword>
<dbReference type="InterPro" id="IPR003594">
    <property type="entry name" value="HATPase_dom"/>
</dbReference>
<dbReference type="PANTHER" id="PTHR35526:SF3">
    <property type="entry name" value="ANTI-SIGMA-F FACTOR RSBW"/>
    <property type="match status" value="1"/>
</dbReference>
<organism evidence="3 4">
    <name type="scientific">Saccharothrix lopnurensis</name>
    <dbReference type="NCBI Taxonomy" id="1670621"/>
    <lineage>
        <taxon>Bacteria</taxon>
        <taxon>Bacillati</taxon>
        <taxon>Actinomycetota</taxon>
        <taxon>Actinomycetes</taxon>
        <taxon>Pseudonocardiales</taxon>
        <taxon>Pseudonocardiaceae</taxon>
        <taxon>Saccharothrix</taxon>
    </lineage>
</organism>
<sequence>MDVSVTNPVAEFSAPLGRGGAALARDFVRRTLADWGYRGDHDDAVLVVSELVTNTLRHASGVPLLRLVGAARGLRIEVADSSPALPRSRPPGSSGGWGVPLVQRLTACWGTEPRPGGKVVWCEMPAVAS</sequence>
<dbReference type="RefSeq" id="WP_380631472.1">
    <property type="nucleotide sequence ID" value="NZ_JBHSQO010000001.1"/>
</dbReference>
<evidence type="ECO:0000313" key="3">
    <source>
        <dbReference type="EMBL" id="MFC6087658.1"/>
    </source>
</evidence>
<dbReference type="InterPro" id="IPR036890">
    <property type="entry name" value="HATPase_C_sf"/>
</dbReference>
<proteinExistence type="predicted"/>
<dbReference type="Gene3D" id="3.30.565.10">
    <property type="entry name" value="Histidine kinase-like ATPase, C-terminal domain"/>
    <property type="match status" value="1"/>
</dbReference>
<dbReference type="Proteomes" id="UP001596220">
    <property type="component" value="Unassembled WGS sequence"/>
</dbReference>
<keyword evidence="3" id="KW-0547">Nucleotide-binding</keyword>
<keyword evidence="4" id="KW-1185">Reference proteome</keyword>
<comment type="caution">
    <text evidence="3">The sequence shown here is derived from an EMBL/GenBank/DDBJ whole genome shotgun (WGS) entry which is preliminary data.</text>
</comment>
<reference evidence="4" key="1">
    <citation type="journal article" date="2019" name="Int. J. Syst. Evol. Microbiol.">
        <title>The Global Catalogue of Microorganisms (GCM) 10K type strain sequencing project: providing services to taxonomists for standard genome sequencing and annotation.</title>
        <authorList>
            <consortium name="The Broad Institute Genomics Platform"/>
            <consortium name="The Broad Institute Genome Sequencing Center for Infectious Disease"/>
            <person name="Wu L."/>
            <person name="Ma J."/>
        </authorList>
    </citation>
    <scope>NUCLEOTIDE SEQUENCE [LARGE SCALE GENOMIC DNA]</scope>
    <source>
        <strain evidence="4">CGMCC 4.7246</strain>
    </source>
</reference>
<evidence type="ECO:0000259" key="2">
    <source>
        <dbReference type="Pfam" id="PF13581"/>
    </source>
</evidence>